<feature type="transmembrane region" description="Helical" evidence="2">
    <location>
        <begin position="60"/>
        <end position="80"/>
    </location>
</feature>
<evidence type="ECO:0000256" key="2">
    <source>
        <dbReference type="SAM" id="Phobius"/>
    </source>
</evidence>
<protein>
    <submittedName>
        <fullName evidence="3">Uncharacterized protein</fullName>
    </submittedName>
</protein>
<reference evidence="3" key="2">
    <citation type="submission" date="2013-10" db="EMBL/GenBank/DDBJ databases">
        <authorList>
            <person name="Aslett M."/>
        </authorList>
    </citation>
    <scope>NUCLEOTIDE SEQUENCE [LARGE SCALE GENOMIC DNA]</scope>
    <source>
        <strain evidence="3">Houghton</strain>
    </source>
</reference>
<evidence type="ECO:0000313" key="4">
    <source>
        <dbReference type="Proteomes" id="UP000030744"/>
    </source>
</evidence>
<dbReference type="GeneID" id="25381557"/>
<proteinExistence type="predicted"/>
<reference evidence="3" key="1">
    <citation type="submission" date="2013-10" db="EMBL/GenBank/DDBJ databases">
        <title>Genomic analysis of the causative agents of coccidiosis in chickens.</title>
        <authorList>
            <person name="Reid A.J."/>
            <person name="Blake D."/>
            <person name="Billington K."/>
            <person name="Browne H."/>
            <person name="Dunn M."/>
            <person name="Hung S."/>
            <person name="Kawahara F."/>
            <person name="Miranda-Saavedra D."/>
            <person name="Mourier T."/>
            <person name="Nagra H."/>
            <person name="Otto T.D."/>
            <person name="Rawlings N."/>
            <person name="Sanchez A."/>
            <person name="Sanders M."/>
            <person name="Subramaniam C."/>
            <person name="Tay Y."/>
            <person name="Dear P."/>
            <person name="Doerig C."/>
            <person name="Gruber A."/>
            <person name="Parkinson J."/>
            <person name="Shirley M."/>
            <person name="Wan K.L."/>
            <person name="Berriman M."/>
            <person name="Tomley F."/>
            <person name="Pain A."/>
        </authorList>
    </citation>
    <scope>NUCLEOTIDE SEQUENCE [LARGE SCALE GENOMIC DNA]</scope>
    <source>
        <strain evidence="3">Houghton</strain>
    </source>
</reference>
<evidence type="ECO:0000256" key="1">
    <source>
        <dbReference type="SAM" id="MobiDB-lite"/>
    </source>
</evidence>
<dbReference type="RefSeq" id="XP_013354424.1">
    <property type="nucleotide sequence ID" value="XM_013498970.1"/>
</dbReference>
<feature type="compositionally biased region" description="Basic and acidic residues" evidence="1">
    <location>
        <begin position="1"/>
        <end position="13"/>
    </location>
</feature>
<name>U6K2H5_9EIME</name>
<dbReference type="VEuPathDB" id="ToxoDB:EMH_0070410"/>
<dbReference type="AlphaFoldDB" id="U6K2H5"/>
<feature type="region of interest" description="Disordered" evidence="1">
    <location>
        <begin position="162"/>
        <end position="190"/>
    </location>
</feature>
<gene>
    <name evidence="3" type="ORF">EMH_0070410</name>
</gene>
<evidence type="ECO:0000313" key="3">
    <source>
        <dbReference type="EMBL" id="CDJ31859.1"/>
    </source>
</evidence>
<dbReference type="EMBL" id="HG683635">
    <property type="protein sequence ID" value="CDJ31859.1"/>
    <property type="molecule type" value="Genomic_DNA"/>
</dbReference>
<keyword evidence="2" id="KW-0812">Transmembrane</keyword>
<keyword evidence="4" id="KW-1185">Reference proteome</keyword>
<sequence length="510" mass="56256">MARRYDPVDEDKPGSLATLTPQSSPSLFELTAASSPPDSRQLKVDAVRELPKPGQHRGKFLVGALASIVSLVAVLALLALCRSSQKKLNSGGAAQRNLSDMEDEENISSIIEQCLDLEEELGLRPAASPPTDEAGEGKAKLLAMLYESSATFEQMRVIASQKREGDLHPPPPKIPRLTESWASDPHSQRPAGAFLSHPSGMAVGGAASALDADAWVEEESGLVSVEAVDKSYTTNQEGKPGETRISPPSSFAFGEGHSGDDATTPEAWLDDSSANTDEQDLQQTVVSTVARHPTVETSSVASTSARDIREHPFVRLPVVNPEDIPRHFSELGSLPCDMLLDSPMDAYMTMRSLFAKPSLTAEDVDTLMVKADILVKYATHKLARPDRRFKACTLFMKLSSLFMIFDQLVCTIELLGDKMDTDRWWPAFVQQFQTDYIFPEHVPSPKSRMLNRLVNRLSSALEIYKEGRRPPLEEVIDLKRAIITHAYKDSQLANPLWKVWIQDDHEFFSS</sequence>
<keyword evidence="2" id="KW-1133">Transmembrane helix</keyword>
<dbReference type="Proteomes" id="UP000030744">
    <property type="component" value="Unassembled WGS sequence"/>
</dbReference>
<keyword evidence="2" id="KW-0472">Membrane</keyword>
<feature type="region of interest" description="Disordered" evidence="1">
    <location>
        <begin position="227"/>
        <end position="278"/>
    </location>
</feature>
<feature type="compositionally biased region" description="Polar residues" evidence="1">
    <location>
        <begin position="17"/>
        <end position="38"/>
    </location>
</feature>
<feature type="region of interest" description="Disordered" evidence="1">
    <location>
        <begin position="1"/>
        <end position="41"/>
    </location>
</feature>
<organism evidence="3 4">
    <name type="scientific">Eimeria mitis</name>
    <dbReference type="NCBI Taxonomy" id="44415"/>
    <lineage>
        <taxon>Eukaryota</taxon>
        <taxon>Sar</taxon>
        <taxon>Alveolata</taxon>
        <taxon>Apicomplexa</taxon>
        <taxon>Conoidasida</taxon>
        <taxon>Coccidia</taxon>
        <taxon>Eucoccidiorida</taxon>
        <taxon>Eimeriorina</taxon>
        <taxon>Eimeriidae</taxon>
        <taxon>Eimeria</taxon>
    </lineage>
</organism>
<accession>U6K2H5</accession>
<dbReference type="OrthoDB" id="347378at2759"/>